<keyword evidence="8" id="KW-1185">Reference proteome</keyword>
<dbReference type="AlphaFoldDB" id="A0A8J6EIH2"/>
<keyword evidence="5" id="KW-0539">Nucleus</keyword>
<feature type="compositionally biased region" description="Basic and acidic residues" evidence="6">
    <location>
        <begin position="115"/>
        <end position="138"/>
    </location>
</feature>
<dbReference type="InterPro" id="IPR028322">
    <property type="entry name" value="PNRC-like_rgn"/>
</dbReference>
<dbReference type="PANTHER" id="PTHR15405">
    <property type="entry name" value="PROLINE-RICH NUCLEAR RECEPTOR COACTIVATOR"/>
    <property type="match status" value="1"/>
</dbReference>
<evidence type="ECO:0000256" key="4">
    <source>
        <dbReference type="ARBA" id="ARBA00023163"/>
    </source>
</evidence>
<name>A0A8J6EIH2_ELECQ</name>
<evidence type="ECO:0000256" key="5">
    <source>
        <dbReference type="ARBA" id="ARBA00023242"/>
    </source>
</evidence>
<protein>
    <recommendedName>
        <fullName evidence="9">Proline-rich nuclear receptor coactivator 1</fullName>
    </recommendedName>
</protein>
<evidence type="ECO:0000256" key="1">
    <source>
        <dbReference type="ARBA" id="ARBA00004123"/>
    </source>
</evidence>
<comment type="caution">
    <text evidence="7">The sequence shown here is derived from an EMBL/GenBank/DDBJ whole genome shotgun (WGS) entry which is preliminary data.</text>
</comment>
<keyword evidence="3" id="KW-0010">Activator</keyword>
<dbReference type="InterPro" id="IPR026780">
    <property type="entry name" value="PNRC1/2"/>
</dbReference>
<dbReference type="GO" id="GO:0005634">
    <property type="term" value="C:nucleus"/>
    <property type="evidence" value="ECO:0007669"/>
    <property type="project" value="UniProtKB-SubCell"/>
</dbReference>
<evidence type="ECO:0008006" key="9">
    <source>
        <dbReference type="Google" id="ProtNLM"/>
    </source>
</evidence>
<feature type="compositionally biased region" description="Basic and acidic residues" evidence="6">
    <location>
        <begin position="70"/>
        <end position="82"/>
    </location>
</feature>
<reference evidence="7" key="1">
    <citation type="thesis" date="2020" institute="ProQuest LLC" country="789 East Eisenhower Parkway, Ann Arbor, MI, USA">
        <title>Comparative Genomics and Chromosome Evolution.</title>
        <authorList>
            <person name="Mudd A.B."/>
        </authorList>
    </citation>
    <scope>NUCLEOTIDE SEQUENCE</scope>
    <source>
        <strain evidence="7">HN-11 Male</strain>
        <tissue evidence="7">Kidney and liver</tissue>
    </source>
</reference>
<dbReference type="EMBL" id="WNTK01000440">
    <property type="protein sequence ID" value="KAG9469738.1"/>
    <property type="molecule type" value="Genomic_DNA"/>
</dbReference>
<accession>A0A8J6EIH2</accession>
<organism evidence="7 8">
    <name type="scientific">Eleutherodactylus coqui</name>
    <name type="common">Puerto Rican coqui</name>
    <dbReference type="NCBI Taxonomy" id="57060"/>
    <lineage>
        <taxon>Eukaryota</taxon>
        <taxon>Metazoa</taxon>
        <taxon>Chordata</taxon>
        <taxon>Craniata</taxon>
        <taxon>Vertebrata</taxon>
        <taxon>Euteleostomi</taxon>
        <taxon>Amphibia</taxon>
        <taxon>Batrachia</taxon>
        <taxon>Anura</taxon>
        <taxon>Neobatrachia</taxon>
        <taxon>Hyloidea</taxon>
        <taxon>Eleutherodactylidae</taxon>
        <taxon>Eleutherodactylinae</taxon>
        <taxon>Eleutherodactylus</taxon>
        <taxon>Eleutherodactylus</taxon>
    </lineage>
</organism>
<evidence type="ECO:0000256" key="6">
    <source>
        <dbReference type="SAM" id="MobiDB-lite"/>
    </source>
</evidence>
<feature type="region of interest" description="Disordered" evidence="6">
    <location>
        <begin position="70"/>
        <end position="141"/>
    </location>
</feature>
<gene>
    <name evidence="7" type="ORF">GDO78_019783</name>
</gene>
<sequence length="214" mass="23994">MLWATSFQHDVSTATIKVCFQELTVTGVPLATLCRSEVIDALSLTNAAPHIRMDNKSDIPGFGVLKTRSKTDKKIVKSEKNNTSHSPAAHRCEQRNLHKQQNKCKSQSIKSSSPKKTERLHTDSELSNRSVQKTEKKPLASAENVQHIKMKKEGYTWDEIDKEINYAGAKFSDPPSPSVLPKPPSHWMGITGQLSDQSKEQMTHHLKTLLKVQL</sequence>
<evidence type="ECO:0000256" key="2">
    <source>
        <dbReference type="ARBA" id="ARBA00023015"/>
    </source>
</evidence>
<comment type="subcellular location">
    <subcellularLocation>
        <location evidence="1">Nucleus</location>
    </subcellularLocation>
</comment>
<dbReference type="GO" id="GO:0016071">
    <property type="term" value="P:mRNA metabolic process"/>
    <property type="evidence" value="ECO:0007669"/>
    <property type="project" value="UniProtKB-ARBA"/>
</dbReference>
<keyword evidence="2" id="KW-0805">Transcription regulation</keyword>
<evidence type="ECO:0000313" key="8">
    <source>
        <dbReference type="Proteomes" id="UP000770717"/>
    </source>
</evidence>
<keyword evidence="4" id="KW-0804">Transcription</keyword>
<dbReference type="OrthoDB" id="8959733at2759"/>
<dbReference type="Proteomes" id="UP000770717">
    <property type="component" value="Unassembled WGS sequence"/>
</dbReference>
<proteinExistence type="predicted"/>
<evidence type="ECO:0000313" key="7">
    <source>
        <dbReference type="EMBL" id="KAG9469738.1"/>
    </source>
</evidence>
<feature type="compositionally biased region" description="Low complexity" evidence="6">
    <location>
        <begin position="103"/>
        <end position="114"/>
    </location>
</feature>
<evidence type="ECO:0000256" key="3">
    <source>
        <dbReference type="ARBA" id="ARBA00023159"/>
    </source>
</evidence>
<dbReference type="Pfam" id="PF15365">
    <property type="entry name" value="PNRC"/>
    <property type="match status" value="1"/>
</dbReference>